<evidence type="ECO:0000313" key="2">
    <source>
        <dbReference type="Proteomes" id="UP001185927"/>
    </source>
</evidence>
<dbReference type="RefSeq" id="WP_317545438.1">
    <property type="nucleotide sequence ID" value="NZ_JAWLKB010000028.1"/>
</dbReference>
<gene>
    <name evidence="1" type="ORF">R3Q16_30655</name>
</gene>
<comment type="caution">
    <text evidence="1">The sequence shown here is derived from an EMBL/GenBank/DDBJ whole genome shotgun (WGS) entry which is preliminary data.</text>
</comment>
<evidence type="ECO:0000313" key="1">
    <source>
        <dbReference type="EMBL" id="MDV6270992.1"/>
    </source>
</evidence>
<dbReference type="EMBL" id="JAWLKB010000028">
    <property type="protein sequence ID" value="MDV6270992.1"/>
    <property type="molecule type" value="Genomic_DNA"/>
</dbReference>
<keyword evidence="2" id="KW-1185">Reference proteome</keyword>
<name>A0ABU4C3C3_RHOGO</name>
<organism evidence="1 2">
    <name type="scientific">Rhodococcus globerulus</name>
    <dbReference type="NCBI Taxonomy" id="33008"/>
    <lineage>
        <taxon>Bacteria</taxon>
        <taxon>Bacillati</taxon>
        <taxon>Actinomycetota</taxon>
        <taxon>Actinomycetes</taxon>
        <taxon>Mycobacteriales</taxon>
        <taxon>Nocardiaceae</taxon>
        <taxon>Rhodococcus</taxon>
    </lineage>
</organism>
<proteinExistence type="predicted"/>
<protein>
    <recommendedName>
        <fullName evidence="3">TetR family transcriptional regulator</fullName>
    </recommendedName>
</protein>
<evidence type="ECO:0008006" key="3">
    <source>
        <dbReference type="Google" id="ProtNLM"/>
    </source>
</evidence>
<reference evidence="1 2" key="1">
    <citation type="submission" date="2023-10" db="EMBL/GenBank/DDBJ databases">
        <title>Development of a sustainable strategy for remediation of hydrocarbon-contaminated territories based on the waste exchange concept.</title>
        <authorList>
            <person name="Krivoruchko A."/>
        </authorList>
    </citation>
    <scope>NUCLEOTIDE SEQUENCE [LARGE SCALE GENOMIC DNA]</scope>
    <source>
        <strain evidence="1 2">IEGM 1203</strain>
    </source>
</reference>
<accession>A0ABU4C3C3</accession>
<sequence length="66" mass="6416">MTDVLVGSAVAAGEFGDSAVVGRLAWNVCAGMVGAACACGVVDGEVDLDRIDDVVNAHIGAALSGP</sequence>
<dbReference type="Proteomes" id="UP001185927">
    <property type="component" value="Unassembled WGS sequence"/>
</dbReference>